<name>A0ACC0UMK2_9AGAM</name>
<reference evidence="1" key="1">
    <citation type="submission" date="2021-03" db="EMBL/GenBank/DDBJ databases">
        <title>Evolutionary priming and transition to the ectomycorrhizal habit in an iconic lineage of mushroom-forming fungi: is preadaptation a requirement?</title>
        <authorList>
            <consortium name="DOE Joint Genome Institute"/>
            <person name="Looney B.P."/>
            <person name="Miyauchi S."/>
            <person name="Morin E."/>
            <person name="Drula E."/>
            <person name="Courty P.E."/>
            <person name="Chicoki N."/>
            <person name="Fauchery L."/>
            <person name="Kohler A."/>
            <person name="Kuo A."/>
            <person name="LaButti K."/>
            <person name="Pangilinan J."/>
            <person name="Lipzen A."/>
            <person name="Riley R."/>
            <person name="Andreopoulos W."/>
            <person name="He G."/>
            <person name="Johnson J."/>
            <person name="Barry K.W."/>
            <person name="Grigoriev I.V."/>
            <person name="Nagy L."/>
            <person name="Hibbett D."/>
            <person name="Henrissat B."/>
            <person name="Matheny P.B."/>
            <person name="Labbe J."/>
            <person name="Martin A.F."/>
        </authorList>
    </citation>
    <scope>NUCLEOTIDE SEQUENCE</scope>
    <source>
        <strain evidence="1">BPL698</strain>
    </source>
</reference>
<evidence type="ECO:0000313" key="1">
    <source>
        <dbReference type="EMBL" id="KAI9512309.1"/>
    </source>
</evidence>
<proteinExistence type="predicted"/>
<comment type="caution">
    <text evidence="1">The sequence shown here is derived from an EMBL/GenBank/DDBJ whole genome shotgun (WGS) entry which is preliminary data.</text>
</comment>
<keyword evidence="2" id="KW-1185">Reference proteome</keyword>
<dbReference type="EMBL" id="JAGFNK010000010">
    <property type="protein sequence ID" value="KAI9512309.1"/>
    <property type="molecule type" value="Genomic_DNA"/>
</dbReference>
<evidence type="ECO:0000313" key="2">
    <source>
        <dbReference type="Proteomes" id="UP001207468"/>
    </source>
</evidence>
<organism evidence="1 2">
    <name type="scientific">Russula earlei</name>
    <dbReference type="NCBI Taxonomy" id="71964"/>
    <lineage>
        <taxon>Eukaryota</taxon>
        <taxon>Fungi</taxon>
        <taxon>Dikarya</taxon>
        <taxon>Basidiomycota</taxon>
        <taxon>Agaricomycotina</taxon>
        <taxon>Agaricomycetes</taxon>
        <taxon>Russulales</taxon>
        <taxon>Russulaceae</taxon>
        <taxon>Russula</taxon>
    </lineage>
</organism>
<sequence length="229" mass="25052">MSVSMSLPASIPSPPRPTRPLAARKQLNDPAWFSTGSPSVTSVKRQAGVERAEGEPRNKRKRMEPTLQHPSQLGHRVDKPQERQNDDSPVMDFSTLPVEALHRYLVQYDLIPAVHPSPLSVHDPPPPPSLLGPIPASSRAASPPAVTTPANRPRRESREQNRRRSSRLLEGEGRVRTPVLADVAEVQSVLAHIAQRHFEGQVVKEVDSLASFMCAVKGRVTAAFSGAVM</sequence>
<accession>A0ACC0UMK2</accession>
<protein>
    <submittedName>
        <fullName evidence="1">Uncharacterized protein</fullName>
    </submittedName>
</protein>
<dbReference type="Proteomes" id="UP001207468">
    <property type="component" value="Unassembled WGS sequence"/>
</dbReference>
<gene>
    <name evidence="1" type="ORF">F5148DRAFT_1273768</name>
</gene>